<evidence type="ECO:0000313" key="3">
    <source>
        <dbReference type="Proteomes" id="UP000216991"/>
    </source>
</evidence>
<comment type="similarity">
    <text evidence="1">Belongs to the BolA/IbaG family.</text>
</comment>
<dbReference type="Proteomes" id="UP000216991">
    <property type="component" value="Unassembled WGS sequence"/>
</dbReference>
<dbReference type="GO" id="GO:0016226">
    <property type="term" value="P:iron-sulfur cluster assembly"/>
    <property type="evidence" value="ECO:0007669"/>
    <property type="project" value="TreeGrafter"/>
</dbReference>
<dbReference type="RefSeq" id="WP_094474779.1">
    <property type="nucleotide sequence ID" value="NZ_NOXT01000122.1"/>
</dbReference>
<sequence length="92" mass="9647">MGKVAAEIHARLTAALSPSILEVIDDSHQHHGHAGHRGDDAESHFTVKLVAASFAGQSRIARQRAVYAALGDLVAPDRIHALRIIAAAPGEG</sequence>
<dbReference type="PANTHER" id="PTHR46230">
    <property type="match status" value="1"/>
</dbReference>
<dbReference type="EMBL" id="NOXT01000122">
    <property type="protein sequence ID" value="OYQ25355.1"/>
    <property type="molecule type" value="Genomic_DNA"/>
</dbReference>
<dbReference type="PANTHER" id="PTHR46230:SF7">
    <property type="entry name" value="BOLA-LIKE PROTEIN 1"/>
    <property type="match status" value="1"/>
</dbReference>
<accession>A0A255Y9P4</accession>
<evidence type="ECO:0000313" key="2">
    <source>
        <dbReference type="EMBL" id="OYQ25355.1"/>
    </source>
</evidence>
<dbReference type="SUPFAM" id="SSF82657">
    <property type="entry name" value="BolA-like"/>
    <property type="match status" value="1"/>
</dbReference>
<dbReference type="OrthoDB" id="9811118at2"/>
<dbReference type="AlphaFoldDB" id="A0A255Y9P4"/>
<keyword evidence="3" id="KW-1185">Reference proteome</keyword>
<gene>
    <name evidence="2" type="ORF">CHU93_13885</name>
</gene>
<dbReference type="Pfam" id="PF01722">
    <property type="entry name" value="BolA"/>
    <property type="match status" value="1"/>
</dbReference>
<evidence type="ECO:0000256" key="1">
    <source>
        <dbReference type="RuleBase" id="RU003860"/>
    </source>
</evidence>
<proteinExistence type="inferred from homology"/>
<organism evidence="2 3">
    <name type="scientific">Sandarakinorhabdus cyanobacteriorum</name>
    <dbReference type="NCBI Taxonomy" id="1981098"/>
    <lineage>
        <taxon>Bacteria</taxon>
        <taxon>Pseudomonadati</taxon>
        <taxon>Pseudomonadota</taxon>
        <taxon>Alphaproteobacteria</taxon>
        <taxon>Sphingomonadales</taxon>
        <taxon>Sphingosinicellaceae</taxon>
        <taxon>Sandarakinorhabdus</taxon>
    </lineage>
</organism>
<dbReference type="PIRSF" id="PIRSF003113">
    <property type="entry name" value="BolA"/>
    <property type="match status" value="1"/>
</dbReference>
<dbReference type="Gene3D" id="3.30.300.90">
    <property type="entry name" value="BolA-like"/>
    <property type="match status" value="1"/>
</dbReference>
<dbReference type="InterPro" id="IPR036065">
    <property type="entry name" value="BolA-like_sf"/>
</dbReference>
<reference evidence="2 3" key="1">
    <citation type="submission" date="2017-07" db="EMBL/GenBank/DDBJ databases">
        <title>Sandarakinorhabdus cyanobacteriorum sp. nov., a novel bacterium isolated from cyanobacterial aggregates in a eutrophic lake.</title>
        <authorList>
            <person name="Cai H."/>
        </authorList>
    </citation>
    <scope>NUCLEOTIDE SEQUENCE [LARGE SCALE GENOMIC DNA]</scope>
    <source>
        <strain evidence="2 3">TH057</strain>
    </source>
</reference>
<dbReference type="InterPro" id="IPR002634">
    <property type="entry name" value="BolA"/>
</dbReference>
<name>A0A255Y9P4_9SPHN</name>
<protein>
    <submittedName>
        <fullName evidence="2">BolA family transcriptional regulator</fullName>
    </submittedName>
</protein>
<comment type="caution">
    <text evidence="2">The sequence shown here is derived from an EMBL/GenBank/DDBJ whole genome shotgun (WGS) entry which is preliminary data.</text>
</comment>